<keyword evidence="13" id="KW-0967">Endosome</keyword>
<dbReference type="Gene3D" id="2.60.40.10">
    <property type="entry name" value="Immunoglobulins"/>
    <property type="match status" value="2"/>
</dbReference>
<dbReference type="PRINTS" id="PR01939">
    <property type="entry name" value="NTKRECEPTOR"/>
</dbReference>
<feature type="chain" id="PRO_5029872875" description="Tyrosine-protein kinase receptor" evidence="34">
    <location>
        <begin position="20"/>
        <end position="789"/>
    </location>
</feature>
<dbReference type="GO" id="GO:0030154">
    <property type="term" value="P:cell differentiation"/>
    <property type="evidence" value="ECO:0007669"/>
    <property type="project" value="UniProtKB-KW"/>
</dbReference>
<dbReference type="GO" id="GO:0043235">
    <property type="term" value="C:receptor complex"/>
    <property type="evidence" value="ECO:0007669"/>
    <property type="project" value="TreeGrafter"/>
</dbReference>
<dbReference type="InterPro" id="IPR032675">
    <property type="entry name" value="LRR_dom_sf"/>
</dbReference>
<dbReference type="PANTHER" id="PTHR24416:SF370">
    <property type="entry name" value="HIGH AFFINITY NERVE GROWTH FACTOR RECEPTOR"/>
    <property type="match status" value="1"/>
</dbReference>
<keyword evidence="6 32" id="KW-0597">Phosphoprotein</keyword>
<dbReference type="InterPro" id="IPR036179">
    <property type="entry name" value="Ig-like_dom_sf"/>
</dbReference>
<feature type="domain" description="Ig-like" evidence="36">
    <location>
        <begin position="184"/>
        <end position="271"/>
    </location>
</feature>
<evidence type="ECO:0000256" key="24">
    <source>
        <dbReference type="ARBA" id="ARBA00023180"/>
    </source>
</evidence>
<keyword evidence="14" id="KW-0418">Kinase</keyword>
<keyword evidence="21" id="KW-0829">Tyrosine-protein kinase</keyword>
<accession>A0A7K9SDC5</accession>
<dbReference type="AlphaFoldDB" id="A0A7K9SDC5"/>
<dbReference type="FunFam" id="3.30.200.20:FF:000033">
    <property type="entry name" value="Tyrosine-protein kinase receptor"/>
    <property type="match status" value="1"/>
</dbReference>
<evidence type="ECO:0000256" key="2">
    <source>
        <dbReference type="ARBA" id="ARBA00004251"/>
    </source>
</evidence>
<evidence type="ECO:0000256" key="21">
    <source>
        <dbReference type="ARBA" id="ARBA00023137"/>
    </source>
</evidence>
<dbReference type="InterPro" id="IPR020461">
    <property type="entry name" value="NTRK1"/>
</dbReference>
<evidence type="ECO:0000256" key="17">
    <source>
        <dbReference type="ARBA" id="ARBA00022843"/>
    </source>
</evidence>
<dbReference type="GO" id="GO:0005524">
    <property type="term" value="F:ATP binding"/>
    <property type="evidence" value="ECO:0007669"/>
    <property type="project" value="UniProtKB-UniRule"/>
</dbReference>
<name>A0A7K9SDC5_9PICI</name>
<dbReference type="OrthoDB" id="10005095at2759"/>
<evidence type="ECO:0000256" key="28">
    <source>
        <dbReference type="PIRSR" id="PIRSR620777-50"/>
    </source>
</evidence>
<dbReference type="Gene3D" id="3.30.200.20">
    <property type="entry name" value="Phosphorylase Kinase, domain 1"/>
    <property type="match status" value="1"/>
</dbReference>
<evidence type="ECO:0000256" key="34">
    <source>
        <dbReference type="SAM" id="SignalP"/>
    </source>
</evidence>
<dbReference type="PROSITE" id="PS00109">
    <property type="entry name" value="PROTEIN_KINASE_TYR"/>
    <property type="match status" value="1"/>
</dbReference>
<dbReference type="GO" id="GO:0010976">
    <property type="term" value="P:positive regulation of neuron projection development"/>
    <property type="evidence" value="ECO:0007669"/>
    <property type="project" value="TreeGrafter"/>
</dbReference>
<dbReference type="GO" id="GO:0031902">
    <property type="term" value="C:late endosome membrane"/>
    <property type="evidence" value="ECO:0007669"/>
    <property type="project" value="UniProtKB-SubCell"/>
</dbReference>
<dbReference type="CDD" id="cd05092">
    <property type="entry name" value="PTKc_TrkA"/>
    <property type="match status" value="1"/>
</dbReference>
<dbReference type="GO" id="GO:0043121">
    <property type="term" value="F:neurotrophin binding"/>
    <property type="evidence" value="ECO:0007669"/>
    <property type="project" value="TreeGrafter"/>
</dbReference>
<evidence type="ECO:0000256" key="25">
    <source>
        <dbReference type="ARBA" id="ARBA00023319"/>
    </source>
</evidence>
<dbReference type="InterPro" id="IPR013783">
    <property type="entry name" value="Ig-like_fold"/>
</dbReference>
<dbReference type="PROSITE" id="PS50011">
    <property type="entry name" value="PROTEIN_KINASE_DOM"/>
    <property type="match status" value="1"/>
</dbReference>
<evidence type="ECO:0000256" key="32">
    <source>
        <dbReference type="RuleBase" id="RU000312"/>
    </source>
</evidence>
<comment type="subcellular location">
    <subcellularLocation>
        <location evidence="2">Cell membrane</location>
        <topology evidence="2">Single-pass type I membrane protein</topology>
    </subcellularLocation>
    <subcellularLocation>
        <location evidence="1">Early endosome membrane</location>
        <topology evidence="1">Single-pass type I membrane protein</topology>
    </subcellularLocation>
    <subcellularLocation>
        <location evidence="26">Late endosome membrane</location>
        <topology evidence="26">Single-pass type I membrane protein</topology>
    </subcellularLocation>
    <subcellularLocation>
        <location evidence="3">Recycling endosome membrane</location>
        <topology evidence="3">Single-pass type I membrane protein</topology>
    </subcellularLocation>
</comment>
<evidence type="ECO:0000256" key="19">
    <source>
        <dbReference type="ARBA" id="ARBA00022989"/>
    </source>
</evidence>
<protein>
    <recommendedName>
        <fullName evidence="32">Tyrosine-protein kinase receptor</fullName>
        <ecNumber evidence="32">2.7.10.1</ecNumber>
    </recommendedName>
</protein>
<comment type="catalytic activity">
    <reaction evidence="27 32">
        <text>L-tyrosyl-[protein] + ATP = O-phospho-L-tyrosyl-[protein] + ADP + H(+)</text>
        <dbReference type="Rhea" id="RHEA:10596"/>
        <dbReference type="Rhea" id="RHEA-COMP:10136"/>
        <dbReference type="Rhea" id="RHEA-COMP:20101"/>
        <dbReference type="ChEBI" id="CHEBI:15378"/>
        <dbReference type="ChEBI" id="CHEBI:30616"/>
        <dbReference type="ChEBI" id="CHEBI:46858"/>
        <dbReference type="ChEBI" id="CHEBI:61978"/>
        <dbReference type="ChEBI" id="CHEBI:456216"/>
        <dbReference type="EC" id="2.7.10.1"/>
    </reaction>
</comment>
<feature type="non-terminal residue" evidence="37">
    <location>
        <position position="789"/>
    </location>
</feature>
<keyword evidence="20 33" id="KW-0472">Membrane</keyword>
<evidence type="ECO:0000259" key="36">
    <source>
        <dbReference type="PROSITE" id="PS50835"/>
    </source>
</evidence>
<feature type="site" description="Interaction with PLCG1" evidence="30">
    <location>
        <position position="784"/>
    </location>
</feature>
<sequence>LSAWFRFCLVLLLLPLIGATGTCPRFCRCPKPGTVLCQEPNTISNLPRELGGLRVRHLTIKNQQMLTTLTRADTKLLQDLKTLTISQSGLENISDDAFLDTPKLKHVNLSFNSLHSLSWKTFQHLVLEELILVGNSFNCSCGMHWLQLWQNRSQAQLGNQSLSCWEGNVLVPLGNQPLGACELPSVHIEAPRTLLRQGDSVNLTCHIISKAPATGQWVVPVVGPEHLSITKASYWEIILEIHNISSNLNHKDLTCEAENAVGLAEESVTLDITFPPVILALHRAIAQHFWCIPFSVDSNPAPDIRWLFNGTLLVEGPYIHTHIVEDEANSTILHGCLQLNRPTHVNNGNYTLLVQNPLGSAARSIQEHFMDNPFSFSPEEPIPVSLSPLDTRNISLEGPVETTDEHTFGVSVAVALAVFASFFLSIMLVVVNKCGHRSKFGINRSAVLAQEDDLAMSLHFMNLGSSPLSSTDSKLEGGLKSNFIENPQYFCDACVHHVQRRDIVLKWELGEGAFGKVFLAECYNLLPEQEKMLVAVKALKEVTESTRLDFQREAELLTVLQHQHIVKFYGVCTEGEPLIMVFEYMKHGDLNRFLRSHGPDAKMLDHGQDQARGQLTLSHMLHIATQIASGMVYLASLHFVHRDLATRNCLVGQDLVVKIGDFGMSRDIYSTDYYRVGGRTMLPIRWMPPESILYRKFTTESDIWSFGVVLWEIFTYGKQPWYQLSNTEAIECITQGRELERPRTCPPEVYSIMQSCWQREPQQRRPIKEIHSHLQALLKTPPIYLDILG</sequence>
<evidence type="ECO:0000256" key="15">
    <source>
        <dbReference type="ARBA" id="ARBA00022782"/>
    </source>
</evidence>
<keyword evidence="18" id="KW-0524">Neurogenesis</keyword>
<keyword evidence="10 34" id="KW-0732">Signal</keyword>
<dbReference type="SMART" id="SM00409">
    <property type="entry name" value="IG"/>
    <property type="match status" value="1"/>
</dbReference>
<feature type="binding site" evidence="29 31">
    <location>
        <position position="537"/>
    </location>
    <ligand>
        <name>ATP</name>
        <dbReference type="ChEBI" id="CHEBI:30616"/>
    </ligand>
</feature>
<dbReference type="GO" id="GO:0055038">
    <property type="term" value="C:recycling endosome membrane"/>
    <property type="evidence" value="ECO:0007669"/>
    <property type="project" value="UniProtKB-SubCell"/>
</dbReference>
<evidence type="ECO:0000256" key="4">
    <source>
        <dbReference type="ARBA" id="ARBA00022473"/>
    </source>
</evidence>
<keyword evidence="25" id="KW-0393">Immunoglobulin domain</keyword>
<dbReference type="PROSITE" id="PS00107">
    <property type="entry name" value="PROTEIN_KINASE_ATP"/>
    <property type="match status" value="1"/>
</dbReference>
<feature type="binding site" evidence="29">
    <location>
        <begin position="509"/>
        <end position="517"/>
    </location>
    <ligand>
        <name>ATP</name>
        <dbReference type="ChEBI" id="CHEBI:30616"/>
    </ligand>
</feature>
<dbReference type="GO" id="GO:0031901">
    <property type="term" value="C:early endosome membrane"/>
    <property type="evidence" value="ECO:0007669"/>
    <property type="project" value="UniProtKB-SubCell"/>
</dbReference>
<dbReference type="EC" id="2.7.10.1" evidence="32"/>
<evidence type="ECO:0000256" key="20">
    <source>
        <dbReference type="ARBA" id="ARBA00023136"/>
    </source>
</evidence>
<dbReference type="InterPro" id="IPR008266">
    <property type="entry name" value="Tyr_kinase_AS"/>
</dbReference>
<evidence type="ECO:0000259" key="35">
    <source>
        <dbReference type="PROSITE" id="PS50011"/>
    </source>
</evidence>
<dbReference type="FunFam" id="2.60.40.10:FF:000522">
    <property type="entry name" value="Tyrosine-protein kinase receptor"/>
    <property type="match status" value="1"/>
</dbReference>
<feature type="site" description="Interaction with SHC1" evidence="30">
    <location>
        <position position="489"/>
    </location>
</feature>
<dbReference type="PANTHER" id="PTHR24416">
    <property type="entry name" value="TYROSINE-PROTEIN KINASE RECEPTOR"/>
    <property type="match status" value="1"/>
</dbReference>
<dbReference type="Pfam" id="PF16920">
    <property type="entry name" value="LRRCT_2"/>
    <property type="match status" value="1"/>
</dbReference>
<keyword evidence="8" id="KW-0808">Transferase</keyword>
<dbReference type="InterPro" id="IPR000719">
    <property type="entry name" value="Prot_kinase_dom"/>
</dbReference>
<evidence type="ECO:0000256" key="26">
    <source>
        <dbReference type="ARBA" id="ARBA00037817"/>
    </source>
</evidence>
<keyword evidence="7" id="KW-0433">Leucine-rich repeat</keyword>
<proteinExistence type="inferred from homology"/>
<dbReference type="FunFam" id="1.10.510.10:FF:000034">
    <property type="entry name" value="Tyrosine-protein kinase receptor"/>
    <property type="match status" value="1"/>
</dbReference>
<dbReference type="Gene3D" id="3.80.10.10">
    <property type="entry name" value="Ribonuclease Inhibitor"/>
    <property type="match status" value="1"/>
</dbReference>
<keyword evidence="5" id="KW-1003">Cell membrane</keyword>
<dbReference type="InterPro" id="IPR000483">
    <property type="entry name" value="Cys-rich_flank_reg_C"/>
</dbReference>
<dbReference type="InterPro" id="IPR031635">
    <property type="entry name" value="NTRK_LRRCT"/>
</dbReference>
<evidence type="ECO:0000256" key="7">
    <source>
        <dbReference type="ARBA" id="ARBA00022614"/>
    </source>
</evidence>
<dbReference type="GO" id="GO:0007399">
    <property type="term" value="P:nervous system development"/>
    <property type="evidence" value="ECO:0007669"/>
    <property type="project" value="UniProtKB-KW"/>
</dbReference>
<evidence type="ECO:0000256" key="22">
    <source>
        <dbReference type="ARBA" id="ARBA00023157"/>
    </source>
</evidence>
<evidence type="ECO:0000256" key="31">
    <source>
        <dbReference type="PROSITE-ProRule" id="PRU10141"/>
    </source>
</evidence>
<evidence type="ECO:0000256" key="1">
    <source>
        <dbReference type="ARBA" id="ARBA00004158"/>
    </source>
</evidence>
<feature type="signal peptide" evidence="34">
    <location>
        <begin position="1"/>
        <end position="19"/>
    </location>
</feature>
<dbReference type="Proteomes" id="UP000566440">
    <property type="component" value="Unassembled WGS sequence"/>
</dbReference>
<dbReference type="SMART" id="SM00219">
    <property type="entry name" value="TyrKc"/>
    <property type="match status" value="1"/>
</dbReference>
<dbReference type="FunFam" id="3.80.10.10:FF:000163">
    <property type="entry name" value="Tyrosine-protein kinase receptor"/>
    <property type="match status" value="1"/>
</dbReference>
<dbReference type="InterPro" id="IPR020635">
    <property type="entry name" value="Tyr_kinase_cat_dom"/>
</dbReference>
<dbReference type="InterPro" id="IPR002011">
    <property type="entry name" value="Tyr_kinase_rcpt_2_CS"/>
</dbReference>
<dbReference type="PROSITE" id="PS00239">
    <property type="entry name" value="RECEPTOR_TYR_KIN_II"/>
    <property type="match status" value="1"/>
</dbReference>
<reference evidence="37 38" key="1">
    <citation type="submission" date="2019-09" db="EMBL/GenBank/DDBJ databases">
        <title>Bird 10,000 Genomes (B10K) Project - Family phase.</title>
        <authorList>
            <person name="Zhang G."/>
        </authorList>
    </citation>
    <scope>NUCLEOTIDE SEQUENCE [LARGE SCALE GENOMIC DNA]</scope>
    <source>
        <strain evidence="37">B10K-DU-001-62</strain>
        <tissue evidence="37">Muscle</tissue>
    </source>
</reference>
<evidence type="ECO:0000256" key="8">
    <source>
        <dbReference type="ARBA" id="ARBA00022679"/>
    </source>
</evidence>
<keyword evidence="22" id="KW-1015">Disulfide bond</keyword>
<evidence type="ECO:0000313" key="37">
    <source>
        <dbReference type="EMBL" id="NXI34155.1"/>
    </source>
</evidence>
<dbReference type="InterPro" id="IPR001611">
    <property type="entry name" value="Leu-rich_rpt"/>
</dbReference>
<keyword evidence="16 29" id="KW-0067">ATP-binding</keyword>
<evidence type="ECO:0000256" key="18">
    <source>
        <dbReference type="ARBA" id="ARBA00022902"/>
    </source>
</evidence>
<feature type="active site" description="Proton acceptor" evidence="28">
    <location>
        <position position="643"/>
    </location>
</feature>
<dbReference type="Pfam" id="PF18613">
    <property type="entry name" value="TrkA_TMD"/>
    <property type="match status" value="1"/>
</dbReference>
<dbReference type="Pfam" id="PF07714">
    <property type="entry name" value="PK_Tyr_Ser-Thr"/>
    <property type="match status" value="1"/>
</dbReference>
<dbReference type="GO" id="GO:0030424">
    <property type="term" value="C:axon"/>
    <property type="evidence" value="ECO:0007669"/>
    <property type="project" value="TreeGrafter"/>
</dbReference>
<dbReference type="GO" id="GO:0005886">
    <property type="term" value="C:plasma membrane"/>
    <property type="evidence" value="ECO:0007669"/>
    <property type="project" value="UniProtKB-SubCell"/>
</dbReference>
<comment type="caution">
    <text evidence="37">The sequence shown here is derived from an EMBL/GenBank/DDBJ whole genome shotgun (WGS) entry which is preliminary data.</text>
</comment>
<dbReference type="GO" id="GO:0051897">
    <property type="term" value="P:positive regulation of phosphatidylinositol 3-kinase/protein kinase B signal transduction"/>
    <property type="evidence" value="ECO:0007669"/>
    <property type="project" value="TreeGrafter"/>
</dbReference>
<evidence type="ECO:0000256" key="10">
    <source>
        <dbReference type="ARBA" id="ARBA00022729"/>
    </source>
</evidence>
<dbReference type="InterPro" id="IPR020777">
    <property type="entry name" value="NTRK"/>
</dbReference>
<evidence type="ECO:0000313" key="38">
    <source>
        <dbReference type="Proteomes" id="UP000566440"/>
    </source>
</evidence>
<feature type="transmembrane region" description="Helical" evidence="33">
    <location>
        <begin position="408"/>
        <end position="431"/>
    </location>
</feature>
<evidence type="ECO:0000256" key="6">
    <source>
        <dbReference type="ARBA" id="ARBA00022553"/>
    </source>
</evidence>
<evidence type="ECO:0000256" key="12">
    <source>
        <dbReference type="ARBA" id="ARBA00022741"/>
    </source>
</evidence>
<dbReference type="InterPro" id="IPR011009">
    <property type="entry name" value="Kinase-like_dom_sf"/>
</dbReference>
<dbReference type="GO" id="GO:0004714">
    <property type="term" value="F:transmembrane receptor protein tyrosine kinase activity"/>
    <property type="evidence" value="ECO:0007669"/>
    <property type="project" value="UniProtKB-EC"/>
</dbReference>
<dbReference type="GO" id="GO:0007169">
    <property type="term" value="P:cell surface receptor protein tyrosine kinase signaling pathway"/>
    <property type="evidence" value="ECO:0007669"/>
    <property type="project" value="InterPro"/>
</dbReference>
<evidence type="ECO:0000256" key="23">
    <source>
        <dbReference type="ARBA" id="ARBA00023170"/>
    </source>
</evidence>
<comment type="similarity">
    <text evidence="32">Belongs to the protein kinase superfamily. Tyr protein kinase family. Insulin receptor subfamily.</text>
</comment>
<dbReference type="Pfam" id="PF13855">
    <property type="entry name" value="LRR_8"/>
    <property type="match status" value="1"/>
</dbReference>
<keyword evidence="17" id="KW-0832">Ubl conjugation</keyword>
<dbReference type="SUPFAM" id="SSF52058">
    <property type="entry name" value="L domain-like"/>
    <property type="match status" value="1"/>
</dbReference>
<evidence type="ECO:0000256" key="11">
    <source>
        <dbReference type="ARBA" id="ARBA00022737"/>
    </source>
</evidence>
<evidence type="ECO:0000256" key="27">
    <source>
        <dbReference type="ARBA" id="ARBA00051243"/>
    </source>
</evidence>
<evidence type="ECO:0000256" key="13">
    <source>
        <dbReference type="ARBA" id="ARBA00022753"/>
    </source>
</evidence>
<evidence type="ECO:0000256" key="3">
    <source>
        <dbReference type="ARBA" id="ARBA00004480"/>
    </source>
</evidence>
<dbReference type="SUPFAM" id="SSF56112">
    <property type="entry name" value="Protein kinase-like (PK-like)"/>
    <property type="match status" value="1"/>
</dbReference>
<evidence type="ECO:0000256" key="30">
    <source>
        <dbReference type="PIRSR" id="PIRSR620777-52"/>
    </source>
</evidence>
<dbReference type="PRINTS" id="PR01940">
    <property type="entry name" value="NTKRECEPTOR1"/>
</dbReference>
<evidence type="ECO:0000256" key="33">
    <source>
        <dbReference type="SAM" id="Phobius"/>
    </source>
</evidence>
<feature type="non-terminal residue" evidence="37">
    <location>
        <position position="1"/>
    </location>
</feature>
<evidence type="ECO:0000256" key="16">
    <source>
        <dbReference type="ARBA" id="ARBA00022840"/>
    </source>
</evidence>
<evidence type="ECO:0000256" key="29">
    <source>
        <dbReference type="PIRSR" id="PIRSR620777-51"/>
    </source>
</evidence>
<evidence type="ECO:0000256" key="9">
    <source>
        <dbReference type="ARBA" id="ARBA00022692"/>
    </source>
</evidence>
<dbReference type="PROSITE" id="PS50835">
    <property type="entry name" value="IG_LIKE"/>
    <property type="match status" value="1"/>
</dbReference>
<keyword evidence="15" id="KW-0221">Differentiation</keyword>
<dbReference type="InterPro" id="IPR050122">
    <property type="entry name" value="RTK"/>
</dbReference>
<keyword evidence="23 32" id="KW-0675">Receptor</keyword>
<dbReference type="EMBL" id="VWZX01000216">
    <property type="protein sequence ID" value="NXI34155.1"/>
    <property type="molecule type" value="Genomic_DNA"/>
</dbReference>
<evidence type="ECO:0000256" key="14">
    <source>
        <dbReference type="ARBA" id="ARBA00022777"/>
    </source>
</evidence>
<dbReference type="InterPro" id="IPR003599">
    <property type="entry name" value="Ig_sub"/>
</dbReference>
<dbReference type="SUPFAM" id="SSF48726">
    <property type="entry name" value="Immunoglobulin"/>
    <property type="match status" value="2"/>
</dbReference>
<keyword evidence="38" id="KW-1185">Reference proteome</keyword>
<dbReference type="InterPro" id="IPR017441">
    <property type="entry name" value="Protein_kinase_ATP_BS"/>
</dbReference>
<keyword evidence="19 33" id="KW-1133">Transmembrane helix</keyword>
<dbReference type="InterPro" id="IPR040665">
    <property type="entry name" value="TrkA_TMD"/>
</dbReference>
<dbReference type="InterPro" id="IPR001245">
    <property type="entry name" value="Ser-Thr/Tyr_kinase_cat_dom"/>
</dbReference>
<dbReference type="GO" id="GO:0005030">
    <property type="term" value="F:neurotrophin receptor activity"/>
    <property type="evidence" value="ECO:0007669"/>
    <property type="project" value="InterPro"/>
</dbReference>
<gene>
    <name evidence="37" type="primary">Ntrk1</name>
    <name evidence="37" type="ORF">GALDEA_R07122</name>
</gene>
<dbReference type="Gene3D" id="1.10.510.10">
    <property type="entry name" value="Transferase(Phosphotransferase) domain 1"/>
    <property type="match status" value="1"/>
</dbReference>
<dbReference type="SMART" id="SM00082">
    <property type="entry name" value="LRRCT"/>
    <property type="match status" value="1"/>
</dbReference>
<keyword evidence="9 32" id="KW-0812">Transmembrane</keyword>
<dbReference type="InterPro" id="IPR007110">
    <property type="entry name" value="Ig-like_dom"/>
</dbReference>
<dbReference type="GO" id="GO:0038180">
    <property type="term" value="P:nerve growth factor signaling pathway"/>
    <property type="evidence" value="ECO:0007669"/>
    <property type="project" value="TreeGrafter"/>
</dbReference>
<keyword evidence="24" id="KW-0325">Glycoprotein</keyword>
<keyword evidence="12 29" id="KW-0547">Nucleotide-binding</keyword>
<feature type="domain" description="Protein kinase" evidence="35">
    <location>
        <begin position="503"/>
        <end position="774"/>
    </location>
</feature>
<keyword evidence="11" id="KW-0677">Repeat</keyword>
<dbReference type="PRINTS" id="PR00109">
    <property type="entry name" value="TYRKINASE"/>
</dbReference>
<evidence type="ECO:0000256" key="5">
    <source>
        <dbReference type="ARBA" id="ARBA00022475"/>
    </source>
</evidence>
<organism evidence="37 38">
    <name type="scientific">Galbula dea</name>
    <dbReference type="NCBI Taxonomy" id="1109041"/>
    <lineage>
        <taxon>Eukaryota</taxon>
        <taxon>Metazoa</taxon>
        <taxon>Chordata</taxon>
        <taxon>Craniata</taxon>
        <taxon>Vertebrata</taxon>
        <taxon>Euteleostomi</taxon>
        <taxon>Archelosauria</taxon>
        <taxon>Archosauria</taxon>
        <taxon>Dinosauria</taxon>
        <taxon>Saurischia</taxon>
        <taxon>Theropoda</taxon>
        <taxon>Coelurosauria</taxon>
        <taxon>Aves</taxon>
        <taxon>Neognathae</taxon>
        <taxon>Neoaves</taxon>
        <taxon>Telluraves</taxon>
        <taxon>Coraciimorphae</taxon>
        <taxon>Piciformes</taxon>
        <taxon>Galbulidae</taxon>
        <taxon>Galbula</taxon>
    </lineage>
</organism>
<keyword evidence="4" id="KW-0217">Developmental protein</keyword>